<keyword evidence="2" id="KW-1185">Reference proteome</keyword>
<evidence type="ECO:0000313" key="1">
    <source>
        <dbReference type="EMBL" id="KAJ2978866.1"/>
    </source>
</evidence>
<protein>
    <submittedName>
        <fullName evidence="1">Uncharacterized protein</fullName>
    </submittedName>
</protein>
<organism evidence="1 2">
    <name type="scientific">Xylaria curta</name>
    <dbReference type="NCBI Taxonomy" id="42375"/>
    <lineage>
        <taxon>Eukaryota</taxon>
        <taxon>Fungi</taxon>
        <taxon>Dikarya</taxon>
        <taxon>Ascomycota</taxon>
        <taxon>Pezizomycotina</taxon>
        <taxon>Sordariomycetes</taxon>
        <taxon>Xylariomycetidae</taxon>
        <taxon>Xylariales</taxon>
        <taxon>Xylariaceae</taxon>
        <taxon>Xylaria</taxon>
    </lineage>
</organism>
<name>A0ACC1NK10_9PEZI</name>
<evidence type="ECO:0000313" key="2">
    <source>
        <dbReference type="Proteomes" id="UP001143856"/>
    </source>
</evidence>
<gene>
    <name evidence="1" type="ORF">NUW58_g7358</name>
</gene>
<proteinExistence type="predicted"/>
<comment type="caution">
    <text evidence="1">The sequence shown here is derived from an EMBL/GenBank/DDBJ whole genome shotgun (WGS) entry which is preliminary data.</text>
</comment>
<sequence>MSVTSASCLCGAVKLEIRGDPRMKNLCHCSSCQKFTGGIFGSFAAYAVEQVTFTESEPDVLKTYNDTTPESGSVLRRSFCGKCGSPVRIQTSSLPDALVVPVGVIDGDKAGLQTPGGVILQGQGGLGRCRREC</sequence>
<reference evidence="1" key="1">
    <citation type="submission" date="2022-10" db="EMBL/GenBank/DDBJ databases">
        <title>Genome Sequence of Xylaria curta.</title>
        <authorList>
            <person name="Buettner E."/>
        </authorList>
    </citation>
    <scope>NUCLEOTIDE SEQUENCE</scope>
    <source>
        <strain evidence="1">Babe10</strain>
    </source>
</reference>
<dbReference type="Proteomes" id="UP001143856">
    <property type="component" value="Unassembled WGS sequence"/>
</dbReference>
<accession>A0ACC1NK10</accession>
<dbReference type="EMBL" id="JAPDGR010001890">
    <property type="protein sequence ID" value="KAJ2978866.1"/>
    <property type="molecule type" value="Genomic_DNA"/>
</dbReference>